<dbReference type="OrthoDB" id="983542at2759"/>
<evidence type="ECO:0000313" key="8">
    <source>
        <dbReference type="Proteomes" id="UP000313359"/>
    </source>
</evidence>
<name>A0A5C2SMU1_9APHY</name>
<dbReference type="PANTHER" id="PTHR21022">
    <property type="entry name" value="PREPHENATE DEHYDRATASE P PROTEIN"/>
    <property type="match status" value="1"/>
</dbReference>
<proteinExistence type="predicted"/>
<evidence type="ECO:0000256" key="2">
    <source>
        <dbReference type="ARBA" id="ARBA00023141"/>
    </source>
</evidence>
<dbReference type="GO" id="GO:0009094">
    <property type="term" value="P:L-phenylalanine biosynthetic process"/>
    <property type="evidence" value="ECO:0007669"/>
    <property type="project" value="UniProtKB-KW"/>
</dbReference>
<dbReference type="CDD" id="cd13532">
    <property type="entry name" value="PBP2_PDT_like"/>
    <property type="match status" value="1"/>
</dbReference>
<dbReference type="GO" id="GO:0004664">
    <property type="term" value="F:prephenate dehydratase activity"/>
    <property type="evidence" value="ECO:0007669"/>
    <property type="project" value="InterPro"/>
</dbReference>
<reference evidence="7" key="1">
    <citation type="journal article" date="2018" name="Genome Biol. Evol.">
        <title>Genomics and development of Lentinus tigrinus, a white-rot wood-decaying mushroom with dimorphic fruiting bodies.</title>
        <authorList>
            <person name="Wu B."/>
            <person name="Xu Z."/>
            <person name="Knudson A."/>
            <person name="Carlson A."/>
            <person name="Chen N."/>
            <person name="Kovaka S."/>
            <person name="LaButti K."/>
            <person name="Lipzen A."/>
            <person name="Pennachio C."/>
            <person name="Riley R."/>
            <person name="Schakwitz W."/>
            <person name="Umezawa K."/>
            <person name="Ohm R.A."/>
            <person name="Grigoriev I.V."/>
            <person name="Nagy L.G."/>
            <person name="Gibbons J."/>
            <person name="Hibbett D."/>
        </authorList>
    </citation>
    <scope>NUCLEOTIDE SEQUENCE [LARGE SCALE GENOMIC DNA]</scope>
    <source>
        <strain evidence="7">ALCF2SS1-6</strain>
    </source>
</reference>
<feature type="domain" description="Prephenate dehydratase" evidence="6">
    <location>
        <begin position="8"/>
        <end position="194"/>
    </location>
</feature>
<keyword evidence="4" id="KW-0456">Lyase</keyword>
<dbReference type="GO" id="GO:0005737">
    <property type="term" value="C:cytoplasm"/>
    <property type="evidence" value="ECO:0007669"/>
    <property type="project" value="TreeGrafter"/>
</dbReference>
<dbReference type="InterPro" id="IPR001086">
    <property type="entry name" value="Preph_deHydtase"/>
</dbReference>
<dbReference type="Proteomes" id="UP000313359">
    <property type="component" value="Unassembled WGS sequence"/>
</dbReference>
<dbReference type="SUPFAM" id="SSF53850">
    <property type="entry name" value="Periplasmic binding protein-like II"/>
    <property type="match status" value="1"/>
</dbReference>
<sequence>MHEQTAPKLAFLGPPGSYSHQCAVERFEEYVQYAEQSTITDVFRAVSADVPFAVIPQENSTYGTVVDTYDALRTPEAGQSVFVRGELTLAVKHCLVVRSGVKLKDIQRVMSHEQALGQCSRFLSERLPGIARTKVPSTSTAASAVLCCGEGTDEPESAAICSAHCASLFDGLEILYHDIQNEASNTTRFFILAHSLDAPLPGSVKEPRRQRALIRVGNQVQQQREDEPSSASRSTRIVTSMLLTTFGCPTLRIDRRPSLNCIPFDDVYFLEVGDLTLPVTSTTVKNCEEEWLQRLQNGVEGINAAGGEATILGLW</sequence>
<dbReference type="Pfam" id="PF00800">
    <property type="entry name" value="PDT"/>
    <property type="match status" value="1"/>
</dbReference>
<keyword evidence="3" id="KW-0584">Phenylalanine biosynthesis</keyword>
<protein>
    <submittedName>
        <fullName evidence="7">PDT-domain-containing protein</fullName>
    </submittedName>
</protein>
<dbReference type="STRING" id="1328759.A0A5C2SMU1"/>
<dbReference type="AlphaFoldDB" id="A0A5C2SMU1"/>
<keyword evidence="8" id="KW-1185">Reference proteome</keyword>
<organism evidence="7 8">
    <name type="scientific">Lentinus tigrinus ALCF2SS1-6</name>
    <dbReference type="NCBI Taxonomy" id="1328759"/>
    <lineage>
        <taxon>Eukaryota</taxon>
        <taxon>Fungi</taxon>
        <taxon>Dikarya</taxon>
        <taxon>Basidiomycota</taxon>
        <taxon>Agaricomycotina</taxon>
        <taxon>Agaricomycetes</taxon>
        <taxon>Polyporales</taxon>
        <taxon>Polyporaceae</taxon>
        <taxon>Lentinus</taxon>
    </lineage>
</organism>
<evidence type="ECO:0000313" key="7">
    <source>
        <dbReference type="EMBL" id="RPD64961.1"/>
    </source>
</evidence>
<evidence type="ECO:0000256" key="5">
    <source>
        <dbReference type="ARBA" id="ARBA00029440"/>
    </source>
</evidence>
<keyword evidence="1" id="KW-0028">Amino-acid biosynthesis</keyword>
<keyword evidence="2" id="KW-0057">Aromatic amino acid biosynthesis</keyword>
<accession>A0A5C2SMU1</accession>
<dbReference type="PANTHER" id="PTHR21022:SF19">
    <property type="entry name" value="PREPHENATE DEHYDRATASE-RELATED"/>
    <property type="match status" value="1"/>
</dbReference>
<dbReference type="EMBL" id="ML122253">
    <property type="protein sequence ID" value="RPD64961.1"/>
    <property type="molecule type" value="Genomic_DNA"/>
</dbReference>
<dbReference type="Gene3D" id="3.40.190.10">
    <property type="entry name" value="Periplasmic binding protein-like II"/>
    <property type="match status" value="2"/>
</dbReference>
<evidence type="ECO:0000259" key="6">
    <source>
        <dbReference type="PROSITE" id="PS51171"/>
    </source>
</evidence>
<evidence type="ECO:0000256" key="4">
    <source>
        <dbReference type="ARBA" id="ARBA00023239"/>
    </source>
</evidence>
<evidence type="ECO:0000256" key="3">
    <source>
        <dbReference type="ARBA" id="ARBA00023222"/>
    </source>
</evidence>
<comment type="pathway">
    <text evidence="5">Amino-acid biosynthesis.</text>
</comment>
<dbReference type="PROSITE" id="PS51171">
    <property type="entry name" value="PREPHENATE_DEHYDR_3"/>
    <property type="match status" value="1"/>
</dbReference>
<evidence type="ECO:0000256" key="1">
    <source>
        <dbReference type="ARBA" id="ARBA00022605"/>
    </source>
</evidence>
<gene>
    <name evidence="7" type="ORF">L227DRAFT_591219</name>
</gene>